<keyword evidence="4" id="KW-0663">Pyridoxal phosphate</keyword>
<evidence type="ECO:0000259" key="8">
    <source>
        <dbReference type="Pfam" id="PF00266"/>
    </source>
</evidence>
<evidence type="ECO:0000256" key="7">
    <source>
        <dbReference type="RuleBase" id="RU004504"/>
    </source>
</evidence>
<keyword evidence="5" id="KW-0408">Iron</keyword>
<dbReference type="GO" id="GO:0051536">
    <property type="term" value="F:iron-sulfur cluster binding"/>
    <property type="evidence" value="ECO:0007669"/>
    <property type="project" value="UniProtKB-KW"/>
</dbReference>
<evidence type="ECO:0000313" key="9">
    <source>
        <dbReference type="EMBL" id="SKA81457.1"/>
    </source>
</evidence>
<dbReference type="InterPro" id="IPR015421">
    <property type="entry name" value="PyrdxlP-dep_Trfase_major"/>
</dbReference>
<dbReference type="SUPFAM" id="SSF53383">
    <property type="entry name" value="PLP-dependent transferases"/>
    <property type="match status" value="1"/>
</dbReference>
<keyword evidence="6" id="KW-0411">Iron-sulfur</keyword>
<dbReference type="Pfam" id="PF00266">
    <property type="entry name" value="Aminotran_5"/>
    <property type="match status" value="1"/>
</dbReference>
<dbReference type="Gene3D" id="3.40.640.10">
    <property type="entry name" value="Type I PLP-dependent aspartate aminotransferase-like (Major domain)"/>
    <property type="match status" value="1"/>
</dbReference>
<comment type="cofactor">
    <cofactor evidence="1 7">
        <name>pyridoxal 5'-phosphate</name>
        <dbReference type="ChEBI" id="CHEBI:597326"/>
    </cofactor>
</comment>
<evidence type="ECO:0000256" key="6">
    <source>
        <dbReference type="ARBA" id="ARBA00023014"/>
    </source>
</evidence>
<dbReference type="GO" id="GO:0046872">
    <property type="term" value="F:metal ion binding"/>
    <property type="evidence" value="ECO:0007669"/>
    <property type="project" value="UniProtKB-KW"/>
</dbReference>
<dbReference type="InterPro" id="IPR016454">
    <property type="entry name" value="Cysteine_dSase"/>
</dbReference>
<protein>
    <submittedName>
        <fullName evidence="9">Cysteine desulfurase</fullName>
    </submittedName>
</protein>
<feature type="domain" description="Aminotransferase class V" evidence="8">
    <location>
        <begin position="2"/>
        <end position="362"/>
    </location>
</feature>
<gene>
    <name evidence="9" type="ORF">SAMN05443428_10462</name>
</gene>
<dbReference type="AlphaFoldDB" id="A0A1T4WWE3"/>
<dbReference type="PIRSF" id="PIRSF005572">
    <property type="entry name" value="NifS"/>
    <property type="match status" value="1"/>
</dbReference>
<dbReference type="Gene3D" id="3.90.1150.10">
    <property type="entry name" value="Aspartate Aminotransferase, domain 1"/>
    <property type="match status" value="1"/>
</dbReference>
<evidence type="ECO:0000256" key="5">
    <source>
        <dbReference type="ARBA" id="ARBA00023004"/>
    </source>
</evidence>
<evidence type="ECO:0000256" key="3">
    <source>
        <dbReference type="ARBA" id="ARBA00022723"/>
    </source>
</evidence>
<evidence type="ECO:0000256" key="2">
    <source>
        <dbReference type="ARBA" id="ARBA00006490"/>
    </source>
</evidence>
<dbReference type="PANTHER" id="PTHR11601:SF50">
    <property type="entry name" value="CYSTEINE DESULFURASE ISCS 2-RELATED"/>
    <property type="match status" value="1"/>
</dbReference>
<keyword evidence="3" id="KW-0479">Metal-binding</keyword>
<dbReference type="InterPro" id="IPR020578">
    <property type="entry name" value="Aminotrans_V_PyrdxlP_BS"/>
</dbReference>
<dbReference type="InterPro" id="IPR015422">
    <property type="entry name" value="PyrdxlP-dep_Trfase_small"/>
</dbReference>
<dbReference type="PANTHER" id="PTHR11601">
    <property type="entry name" value="CYSTEINE DESULFURYLASE FAMILY MEMBER"/>
    <property type="match status" value="1"/>
</dbReference>
<evidence type="ECO:0000256" key="1">
    <source>
        <dbReference type="ARBA" id="ARBA00001933"/>
    </source>
</evidence>
<dbReference type="InterPro" id="IPR000192">
    <property type="entry name" value="Aminotrans_V_dom"/>
</dbReference>
<evidence type="ECO:0000313" key="10">
    <source>
        <dbReference type="Proteomes" id="UP000190105"/>
    </source>
</evidence>
<proteinExistence type="inferred from homology"/>
<dbReference type="GO" id="GO:0031071">
    <property type="term" value="F:cysteine desulfurase activity"/>
    <property type="evidence" value="ECO:0007669"/>
    <property type="project" value="UniProtKB-ARBA"/>
</dbReference>
<evidence type="ECO:0000256" key="4">
    <source>
        <dbReference type="ARBA" id="ARBA00022898"/>
    </source>
</evidence>
<dbReference type="Proteomes" id="UP000190105">
    <property type="component" value="Unassembled WGS sequence"/>
</dbReference>
<keyword evidence="10" id="KW-1185">Reference proteome</keyword>
<dbReference type="PROSITE" id="PS00595">
    <property type="entry name" value="AA_TRANSFER_CLASS_5"/>
    <property type="match status" value="1"/>
</dbReference>
<dbReference type="FunFam" id="3.40.640.10:FF:000084">
    <property type="entry name" value="IscS-like cysteine desulfurase"/>
    <property type="match status" value="1"/>
</dbReference>
<dbReference type="EMBL" id="FUYH01000004">
    <property type="protein sequence ID" value="SKA81457.1"/>
    <property type="molecule type" value="Genomic_DNA"/>
</dbReference>
<organism evidence="9 10">
    <name type="scientific">Caloramator quimbayensis</name>
    <dbReference type="NCBI Taxonomy" id="1147123"/>
    <lineage>
        <taxon>Bacteria</taxon>
        <taxon>Bacillati</taxon>
        <taxon>Bacillota</taxon>
        <taxon>Clostridia</taxon>
        <taxon>Eubacteriales</taxon>
        <taxon>Clostridiaceae</taxon>
        <taxon>Caloramator</taxon>
    </lineage>
</organism>
<dbReference type="RefSeq" id="WP_078695696.1">
    <property type="nucleotide sequence ID" value="NZ_FUYH01000004.1"/>
</dbReference>
<sequence>MIYFDNSATTKPHREVVEEVLLCMEKYFGNPSSAHRLGVEAEKRMKAARENVARLINAQTSDIIFTSGGSESNNTAIKGILKKGDHVISSKIEHPSVLKTLKEIEEEGIEVTYLNVDANGVVDINQLKDSIRENTRLVTIMHVNNEIGSIQPIEQIINIVRNSNKKTKIHVDAVQSAGKIKIDVKSMDVDLMSLSSHKIHGPKGAGALYIKKGLNIKPLISGGGQERDLRSGTENLPMISGFGVAAGIILDNMEDKIKKVNAVKKHFVERLNEFDDIKVNSPIDDFHIGNILNVSFRGIKGEVLLHALEDYDIYVSTGSACSAKKSSHKNYVLPEIGLSEKDITGAVRFSFSYLNTIEEVDAAIDALKKILTFLRRIKK</sequence>
<dbReference type="Gene3D" id="1.10.260.50">
    <property type="match status" value="1"/>
</dbReference>
<dbReference type="STRING" id="1147123.SAMN05443428_10462"/>
<dbReference type="OrthoDB" id="9808002at2"/>
<reference evidence="10" key="1">
    <citation type="submission" date="2017-02" db="EMBL/GenBank/DDBJ databases">
        <authorList>
            <person name="Varghese N."/>
            <person name="Submissions S."/>
        </authorList>
    </citation>
    <scope>NUCLEOTIDE SEQUENCE [LARGE SCALE GENOMIC DNA]</scope>
    <source>
        <strain evidence="10">USBA 833</strain>
    </source>
</reference>
<accession>A0A1T4WWE3</accession>
<dbReference type="InterPro" id="IPR015424">
    <property type="entry name" value="PyrdxlP-dep_Trfase"/>
</dbReference>
<comment type="similarity">
    <text evidence="2">Belongs to the class-V pyridoxal-phosphate-dependent aminotransferase family. NifS/IscS subfamily.</text>
</comment>
<name>A0A1T4WWE3_9CLOT</name>